<evidence type="ECO:0000259" key="7">
    <source>
        <dbReference type="PROSITE" id="PS50157"/>
    </source>
</evidence>
<dbReference type="PROSITE" id="PS00028">
    <property type="entry name" value="ZINC_FINGER_C2H2_1"/>
    <property type="match status" value="1"/>
</dbReference>
<keyword evidence="1" id="KW-0479">Metal-binding</keyword>
<sequence length="514" mass="57532">MCATFFTQKHENKARADMMTLQDCINEDLEFLFPDDPPTNTVTDKYLIQNVTSQDHTDSDEGCEETGCGKSFSASHHLKTHHRIHSGEKPYACKETPDCSRAFATSHSLKSHIKTHLRQPSNQSINTVQQISIKPSNTDESEPIKSDFDMVKYEALKHPELTIKHEASTTFDFEGNINFDSIQRDLDWGSIEGNDGNIDTSSNNIIPINQSPTFSDQNVDSLGFNNFYNSFNFSSDNSSMDTGFQQPVEPITDRVNQLHIENKAKYANVIENDMSSQFEMANGLKNYATVNTAEPLDIQLPFNIGTENVESVVKDEGTLINEPQPELEENSLITEFENAGINLLDFADTFNENMFEINNSGVNNNNTNVRILSVKTIVAPNDVTPQFVTKQKPVVSSPSSEVLQMSMPSHEEISNSWDVGNFSNMGQLNIFQENLNENPLTAISTAVQSYLNLPPVQTNASSDYSRVSVVEDIENVDRFLSSLNQHHQNKNSDALRNLATEAEICKCENSFLII</sequence>
<dbReference type="GO" id="GO:0005667">
    <property type="term" value="C:transcription regulator complex"/>
    <property type="evidence" value="ECO:0007669"/>
    <property type="project" value="TreeGrafter"/>
</dbReference>
<dbReference type="GO" id="GO:0008270">
    <property type="term" value="F:zinc ion binding"/>
    <property type="evidence" value="ECO:0007669"/>
    <property type="project" value="UniProtKB-KW"/>
</dbReference>
<evidence type="ECO:0000313" key="8">
    <source>
        <dbReference type="Proteomes" id="UP000504635"/>
    </source>
</evidence>
<feature type="domain" description="C2H2-type" evidence="7">
    <location>
        <begin position="91"/>
        <end position="121"/>
    </location>
</feature>
<keyword evidence="3 6" id="KW-0863">Zinc-finger</keyword>
<dbReference type="GO" id="GO:0000981">
    <property type="term" value="F:DNA-binding transcription factor activity, RNA polymerase II-specific"/>
    <property type="evidence" value="ECO:0007669"/>
    <property type="project" value="TreeGrafter"/>
</dbReference>
<proteinExistence type="predicted"/>
<keyword evidence="8" id="KW-1185">Reference proteome</keyword>
<evidence type="ECO:0000256" key="5">
    <source>
        <dbReference type="ARBA" id="ARBA00023242"/>
    </source>
</evidence>
<evidence type="ECO:0000256" key="2">
    <source>
        <dbReference type="ARBA" id="ARBA00022737"/>
    </source>
</evidence>
<dbReference type="InterPro" id="IPR036236">
    <property type="entry name" value="Znf_C2H2_sf"/>
</dbReference>
<dbReference type="Proteomes" id="UP000504635">
    <property type="component" value="Unplaced"/>
</dbReference>
<evidence type="ECO:0000313" key="9">
    <source>
        <dbReference type="RefSeq" id="XP_030760812.1"/>
    </source>
</evidence>
<evidence type="ECO:0000256" key="1">
    <source>
        <dbReference type="ARBA" id="ARBA00022723"/>
    </source>
</evidence>
<accession>A0A6J2YBH7</accession>
<evidence type="ECO:0000256" key="6">
    <source>
        <dbReference type="PROSITE-ProRule" id="PRU00042"/>
    </source>
</evidence>
<keyword evidence="4" id="KW-0862">Zinc</keyword>
<dbReference type="FunFam" id="3.30.160.60:FF:000072">
    <property type="entry name" value="zinc finger protein 143 isoform X1"/>
    <property type="match status" value="2"/>
</dbReference>
<dbReference type="SMART" id="SM00355">
    <property type="entry name" value="ZnF_C2H2"/>
    <property type="match status" value="2"/>
</dbReference>
<keyword evidence="2" id="KW-0677">Repeat</keyword>
<protein>
    <submittedName>
        <fullName evidence="9">Zinc finger and BTB domain-containing protein 24-like isoform X2</fullName>
    </submittedName>
</protein>
<dbReference type="PANTHER" id="PTHR14003">
    <property type="entry name" value="TRANSCRIPTIONAL REPRESSOR PROTEIN YY"/>
    <property type="match status" value="1"/>
</dbReference>
<dbReference type="PROSITE" id="PS50157">
    <property type="entry name" value="ZINC_FINGER_C2H2_2"/>
    <property type="match status" value="2"/>
</dbReference>
<gene>
    <name evidence="9" type="primary">LOC115885919</name>
</gene>
<name>A0A6J2YBH7_SITOR</name>
<keyword evidence="5" id="KW-0539">Nucleus</keyword>
<dbReference type="GO" id="GO:0000785">
    <property type="term" value="C:chromatin"/>
    <property type="evidence" value="ECO:0007669"/>
    <property type="project" value="TreeGrafter"/>
</dbReference>
<dbReference type="GO" id="GO:0031519">
    <property type="term" value="C:PcG protein complex"/>
    <property type="evidence" value="ECO:0007669"/>
    <property type="project" value="TreeGrafter"/>
</dbReference>
<dbReference type="PANTHER" id="PTHR14003:SF23">
    <property type="entry name" value="ZINC FINGER PROTEIN 143"/>
    <property type="match status" value="1"/>
</dbReference>
<dbReference type="AlphaFoldDB" id="A0A6J2YBH7"/>
<dbReference type="GeneID" id="115885919"/>
<evidence type="ECO:0000256" key="3">
    <source>
        <dbReference type="ARBA" id="ARBA00022771"/>
    </source>
</evidence>
<evidence type="ECO:0000256" key="4">
    <source>
        <dbReference type="ARBA" id="ARBA00022833"/>
    </source>
</evidence>
<dbReference type="GO" id="GO:0000978">
    <property type="term" value="F:RNA polymerase II cis-regulatory region sequence-specific DNA binding"/>
    <property type="evidence" value="ECO:0007669"/>
    <property type="project" value="TreeGrafter"/>
</dbReference>
<reference evidence="9" key="1">
    <citation type="submission" date="2025-08" db="UniProtKB">
        <authorList>
            <consortium name="RefSeq"/>
        </authorList>
    </citation>
    <scope>IDENTIFICATION</scope>
    <source>
        <tissue evidence="9">Gonads</tissue>
    </source>
</reference>
<feature type="domain" description="C2H2-type" evidence="7">
    <location>
        <begin position="61"/>
        <end position="90"/>
    </location>
</feature>
<dbReference type="RefSeq" id="XP_030760812.1">
    <property type="nucleotide sequence ID" value="XM_030904952.1"/>
</dbReference>
<dbReference type="InterPro" id="IPR013087">
    <property type="entry name" value="Znf_C2H2_type"/>
</dbReference>
<dbReference type="Gene3D" id="3.30.160.60">
    <property type="entry name" value="Classic Zinc Finger"/>
    <property type="match status" value="2"/>
</dbReference>
<organism evidence="8 9">
    <name type="scientific">Sitophilus oryzae</name>
    <name type="common">Rice weevil</name>
    <name type="synonym">Curculio oryzae</name>
    <dbReference type="NCBI Taxonomy" id="7048"/>
    <lineage>
        <taxon>Eukaryota</taxon>
        <taxon>Metazoa</taxon>
        <taxon>Ecdysozoa</taxon>
        <taxon>Arthropoda</taxon>
        <taxon>Hexapoda</taxon>
        <taxon>Insecta</taxon>
        <taxon>Pterygota</taxon>
        <taxon>Neoptera</taxon>
        <taxon>Endopterygota</taxon>
        <taxon>Coleoptera</taxon>
        <taxon>Polyphaga</taxon>
        <taxon>Cucujiformia</taxon>
        <taxon>Curculionidae</taxon>
        <taxon>Dryophthorinae</taxon>
        <taxon>Sitophilus</taxon>
    </lineage>
</organism>
<dbReference type="SUPFAM" id="SSF57667">
    <property type="entry name" value="beta-beta-alpha zinc fingers"/>
    <property type="match status" value="1"/>
</dbReference>
<dbReference type="OrthoDB" id="6145499at2759"/>